<protein>
    <submittedName>
        <fullName evidence="1">Uncharacterized protein</fullName>
    </submittedName>
</protein>
<evidence type="ECO:0000313" key="1">
    <source>
        <dbReference type="EMBL" id="WAW10403.1"/>
    </source>
</evidence>
<reference evidence="1" key="1">
    <citation type="journal article" date="2022" name="Front. Microbiol.">
        <title>New perspectives on an old grouping: The genomic and phenotypic variability of Oxalobacter formigenes and the implications for calcium oxalate stone prevention.</title>
        <authorList>
            <person name="Chmiel J.A."/>
            <person name="Carr C."/>
            <person name="Stuivenberg G.A."/>
            <person name="Venema R."/>
            <person name="Chanyi R.M."/>
            <person name="Al K.F."/>
            <person name="Giguere D."/>
            <person name="Say H."/>
            <person name="Akouris P.P."/>
            <person name="Dominguez Romero S.A."/>
            <person name="Kwong A."/>
            <person name="Tai V."/>
            <person name="Koval S.F."/>
            <person name="Razvi H."/>
            <person name="Bjazevic J."/>
            <person name="Burton J.P."/>
        </authorList>
    </citation>
    <scope>NUCLEOTIDE SEQUENCE</scope>
    <source>
        <strain evidence="1">WoOx3</strain>
    </source>
</reference>
<dbReference type="RefSeq" id="WP_269309415.1">
    <property type="nucleotide sequence ID" value="NZ_CP098242.1"/>
</dbReference>
<dbReference type="KEGG" id="ovb:NB640_01685"/>
<gene>
    <name evidence="1" type="ORF">NB640_01685</name>
</gene>
<dbReference type="EMBL" id="CP098242">
    <property type="protein sequence ID" value="WAW10403.1"/>
    <property type="molecule type" value="Genomic_DNA"/>
</dbReference>
<organism evidence="1 2">
    <name type="scientific">Oxalobacter vibrioformis</name>
    <dbReference type="NCBI Taxonomy" id="933080"/>
    <lineage>
        <taxon>Bacteria</taxon>
        <taxon>Pseudomonadati</taxon>
        <taxon>Pseudomonadota</taxon>
        <taxon>Betaproteobacteria</taxon>
        <taxon>Burkholderiales</taxon>
        <taxon>Oxalobacteraceae</taxon>
        <taxon>Oxalobacter</taxon>
    </lineage>
</organism>
<accession>A0A9E9M0R4</accession>
<evidence type="ECO:0000313" key="2">
    <source>
        <dbReference type="Proteomes" id="UP001156215"/>
    </source>
</evidence>
<name>A0A9E9M0R4_9BURK</name>
<keyword evidence="2" id="KW-1185">Reference proteome</keyword>
<proteinExistence type="predicted"/>
<dbReference type="Proteomes" id="UP001156215">
    <property type="component" value="Chromosome"/>
</dbReference>
<sequence length="95" mass="11080">MDRINTIEDLQDLISFFQFLKMSLINTEKAVVPFSAHKFFHPSKKTGEIRPALRLSLSIQHLFLVPLELCTHEFLRDVLPRSYSYPSTIWDISLS</sequence>
<dbReference type="AlphaFoldDB" id="A0A9E9M0R4"/>